<reference evidence="2" key="3">
    <citation type="journal article" date="2010" name="Genome Res.">
        <title>Population genomic sequencing of Coccidioides fungi reveals recent hybridization and transposon control.</title>
        <authorList>
            <person name="Neafsey D.E."/>
            <person name="Barker B.M."/>
            <person name="Sharpton T.J."/>
            <person name="Stajich J.E."/>
            <person name="Park D.J."/>
            <person name="Whiston E."/>
            <person name="Hung C.-Y."/>
            <person name="McMahan C."/>
            <person name="White J."/>
            <person name="Sykes S."/>
            <person name="Heiman D."/>
            <person name="Young S."/>
            <person name="Zeng Q."/>
            <person name="Abouelleil A."/>
            <person name="Aftuck L."/>
            <person name="Bessette D."/>
            <person name="Brown A."/>
            <person name="FitzGerald M."/>
            <person name="Lui A."/>
            <person name="Macdonald J.P."/>
            <person name="Priest M."/>
            <person name="Orbach M.J."/>
            <person name="Galgiani J.N."/>
            <person name="Kirkland T.N."/>
            <person name="Cole G.T."/>
            <person name="Birren B.W."/>
            <person name="Henn M.R."/>
            <person name="Taylor J.W."/>
            <person name="Rounsley S.D."/>
        </authorList>
    </citation>
    <scope>NUCLEOTIDE SEQUENCE [LARGE SCALE GENOMIC DNA]</scope>
    <source>
        <strain evidence="2">RMSCC 3488</strain>
    </source>
</reference>
<evidence type="ECO:0000313" key="1">
    <source>
        <dbReference type="EMBL" id="KMM63782.1"/>
    </source>
</evidence>
<dbReference type="AlphaFoldDB" id="A0A0J6HXV1"/>
<organism evidence="1 2">
    <name type="scientific">Coccidioides posadasii RMSCC 3488</name>
    <dbReference type="NCBI Taxonomy" id="454284"/>
    <lineage>
        <taxon>Eukaryota</taxon>
        <taxon>Fungi</taxon>
        <taxon>Dikarya</taxon>
        <taxon>Ascomycota</taxon>
        <taxon>Pezizomycotina</taxon>
        <taxon>Eurotiomycetes</taxon>
        <taxon>Eurotiomycetidae</taxon>
        <taxon>Onygenales</taxon>
        <taxon>Onygenaceae</taxon>
        <taxon>Coccidioides</taxon>
    </lineage>
</organism>
<dbReference type="EMBL" id="DS268109">
    <property type="protein sequence ID" value="KMM63782.1"/>
    <property type="molecule type" value="Genomic_DNA"/>
</dbReference>
<reference evidence="1 2" key="1">
    <citation type="submission" date="2007-06" db="EMBL/GenBank/DDBJ databases">
        <title>The Genome Sequence of Coccidioides posadasii RMSCC_3488.</title>
        <authorList>
            <consortium name="Coccidioides Genome Resources Consortium"/>
            <consortium name="The Broad Institute Genome Sequencing Platform"/>
            <person name="Henn M.R."/>
            <person name="Sykes S."/>
            <person name="Young S."/>
            <person name="Jaffe D."/>
            <person name="Berlin A."/>
            <person name="Alvarez P."/>
            <person name="Butler J."/>
            <person name="Gnerre S."/>
            <person name="Grabherr M."/>
            <person name="Mauceli E."/>
            <person name="Brockman W."/>
            <person name="Kodira C."/>
            <person name="Alvarado L."/>
            <person name="Zeng Q."/>
            <person name="Crawford M."/>
            <person name="Antoine C."/>
            <person name="Devon K."/>
            <person name="Galgiani J."/>
            <person name="Orsborn K."/>
            <person name="Lewis M.L."/>
            <person name="Nusbaum C."/>
            <person name="Galagan J."/>
            <person name="Birren B."/>
        </authorList>
    </citation>
    <scope>NUCLEOTIDE SEQUENCE [LARGE SCALE GENOMIC DNA]</scope>
    <source>
        <strain evidence="1 2">RMSCC 3488</strain>
    </source>
</reference>
<dbReference type="Proteomes" id="UP000054567">
    <property type="component" value="Unassembled WGS sequence"/>
</dbReference>
<sequence>MLAKAESDDDRIYYSICSEPKLIKGCDGGLVWDMYGVYQVDNVTGPGKSTRLRLLLQGHVDEHGVPLSSYNLFPGMRNQGVTWGNATRKPSLAPSPMTLLWLEWQAGSLMVNLKITNKGFENYVFLDKARFKWNLNISSFPNSLFCPNFGLALFVSGTSAA</sequence>
<dbReference type="VEuPathDB" id="FungiDB:CPAG_00136"/>
<name>A0A0J6HXV1_COCPO</name>
<protein>
    <submittedName>
        <fullName evidence="1">Uncharacterized protein</fullName>
    </submittedName>
</protein>
<gene>
    <name evidence="1" type="ORF">CPAG_00136</name>
</gene>
<reference evidence="2" key="2">
    <citation type="journal article" date="2009" name="Genome Res.">
        <title>Comparative genomic analyses of the human fungal pathogens Coccidioides and their relatives.</title>
        <authorList>
            <person name="Sharpton T.J."/>
            <person name="Stajich J.E."/>
            <person name="Rounsley S.D."/>
            <person name="Gardner M.J."/>
            <person name="Wortman J.R."/>
            <person name="Jordar V.S."/>
            <person name="Maiti R."/>
            <person name="Kodira C.D."/>
            <person name="Neafsey D.E."/>
            <person name="Zeng Q."/>
            <person name="Hung C.-Y."/>
            <person name="McMahan C."/>
            <person name="Muszewska A."/>
            <person name="Grynberg M."/>
            <person name="Mandel M.A."/>
            <person name="Kellner E.M."/>
            <person name="Barker B.M."/>
            <person name="Galgiani J.N."/>
            <person name="Orbach M.J."/>
            <person name="Kirkland T.N."/>
            <person name="Cole G.T."/>
            <person name="Henn M.R."/>
            <person name="Birren B.W."/>
            <person name="Taylor J.W."/>
        </authorList>
    </citation>
    <scope>NUCLEOTIDE SEQUENCE [LARGE SCALE GENOMIC DNA]</scope>
    <source>
        <strain evidence="2">RMSCC 3488</strain>
    </source>
</reference>
<proteinExistence type="predicted"/>
<accession>A0A0J6HXV1</accession>
<evidence type="ECO:0000313" key="2">
    <source>
        <dbReference type="Proteomes" id="UP000054567"/>
    </source>
</evidence>